<evidence type="ECO:0000313" key="2">
    <source>
        <dbReference type="Proteomes" id="UP000298327"/>
    </source>
</evidence>
<dbReference type="EMBL" id="SEOQ01001655">
    <property type="protein sequence ID" value="TFY50937.1"/>
    <property type="molecule type" value="Genomic_DNA"/>
</dbReference>
<dbReference type="InterPro" id="IPR047122">
    <property type="entry name" value="Trans-enoyl_RdTase-like"/>
</dbReference>
<dbReference type="Gene3D" id="3.40.50.720">
    <property type="entry name" value="NAD(P)-binding Rossmann-like Domain"/>
    <property type="match status" value="1"/>
</dbReference>
<proteinExistence type="predicted"/>
<reference evidence="1 2" key="1">
    <citation type="submission" date="2019-02" db="EMBL/GenBank/DDBJ databases">
        <title>Genome sequencing of the rare red list fungi Dentipellis fragilis.</title>
        <authorList>
            <person name="Buettner E."/>
            <person name="Kellner H."/>
        </authorList>
    </citation>
    <scope>NUCLEOTIDE SEQUENCE [LARGE SCALE GENOMIC DNA]</scope>
    <source>
        <strain evidence="1 2">DSM 105465</strain>
    </source>
</reference>
<accession>A0A4Y9XNJ4</accession>
<dbReference type="OrthoDB" id="10257049at2759"/>
<dbReference type="AlphaFoldDB" id="A0A4Y9XNJ4"/>
<name>A0A4Y9XNJ4_9AGAM</name>
<comment type="caution">
    <text evidence="1">The sequence shown here is derived from an EMBL/GenBank/DDBJ whole genome shotgun (WGS) entry which is preliminary data.</text>
</comment>
<feature type="non-terminal residue" evidence="1">
    <location>
        <position position="1"/>
    </location>
</feature>
<gene>
    <name evidence="1" type="ORF">EVG20_g11246</name>
</gene>
<dbReference type="PANTHER" id="PTHR45348">
    <property type="entry name" value="HYPOTHETICAL OXIDOREDUCTASE (EUROFUNG)"/>
    <property type="match status" value="1"/>
</dbReference>
<dbReference type="PANTHER" id="PTHR45348:SF2">
    <property type="entry name" value="ZINC-TYPE ALCOHOL DEHYDROGENASE-LIKE PROTEIN C2E1P3.01"/>
    <property type="match status" value="1"/>
</dbReference>
<evidence type="ECO:0000313" key="1">
    <source>
        <dbReference type="EMBL" id="TFY50937.1"/>
    </source>
</evidence>
<protein>
    <recommendedName>
        <fullName evidence="3">Alcohol dehydrogenase-like C-terminal domain-containing protein</fullName>
    </recommendedName>
</protein>
<dbReference type="GO" id="GO:0016651">
    <property type="term" value="F:oxidoreductase activity, acting on NAD(P)H"/>
    <property type="evidence" value="ECO:0007669"/>
    <property type="project" value="InterPro"/>
</dbReference>
<sequence length="150" mass="16487">EVFDYHDTEVGKKIKAATGGKLKYAVDNISEHGSSQIISDALSDEGGKVSLLFPYESPRPGISVSSTVAYHLLGKSFDFPFSYTEDPNLTLLGKKYTKFLEEILAKYEIKPNPVLVYPNGLASVAEGLQFMMDGKVSGQKITYRISDTPK</sequence>
<dbReference type="Gene3D" id="3.90.180.10">
    <property type="entry name" value="Medium-chain alcohol dehydrogenases, catalytic domain"/>
    <property type="match status" value="1"/>
</dbReference>
<dbReference type="Proteomes" id="UP000298327">
    <property type="component" value="Unassembled WGS sequence"/>
</dbReference>
<organism evidence="1 2">
    <name type="scientific">Dentipellis fragilis</name>
    <dbReference type="NCBI Taxonomy" id="205917"/>
    <lineage>
        <taxon>Eukaryota</taxon>
        <taxon>Fungi</taxon>
        <taxon>Dikarya</taxon>
        <taxon>Basidiomycota</taxon>
        <taxon>Agaricomycotina</taxon>
        <taxon>Agaricomycetes</taxon>
        <taxon>Russulales</taxon>
        <taxon>Hericiaceae</taxon>
        <taxon>Dentipellis</taxon>
    </lineage>
</organism>
<dbReference type="STRING" id="205917.A0A4Y9XNJ4"/>
<keyword evidence="2" id="KW-1185">Reference proteome</keyword>
<evidence type="ECO:0008006" key="3">
    <source>
        <dbReference type="Google" id="ProtNLM"/>
    </source>
</evidence>